<comment type="caution">
    <text evidence="2">The sequence shown here is derived from an EMBL/GenBank/DDBJ whole genome shotgun (WGS) entry which is preliminary data.</text>
</comment>
<reference evidence="2 3" key="1">
    <citation type="submission" date="2021-06" db="EMBL/GenBank/DDBJ databases">
        <authorList>
            <person name="Kallberg Y."/>
            <person name="Tangrot J."/>
            <person name="Rosling A."/>
        </authorList>
    </citation>
    <scope>NUCLEOTIDE SEQUENCE [LARGE SCALE GENOMIC DNA]</scope>
    <source>
        <strain evidence="2 3">120-4 pot B 10/14</strain>
    </source>
</reference>
<organism evidence="2 3">
    <name type="scientific">Gigaspora margarita</name>
    <dbReference type="NCBI Taxonomy" id="4874"/>
    <lineage>
        <taxon>Eukaryota</taxon>
        <taxon>Fungi</taxon>
        <taxon>Fungi incertae sedis</taxon>
        <taxon>Mucoromycota</taxon>
        <taxon>Glomeromycotina</taxon>
        <taxon>Glomeromycetes</taxon>
        <taxon>Diversisporales</taxon>
        <taxon>Gigasporaceae</taxon>
        <taxon>Gigaspora</taxon>
    </lineage>
</organism>
<gene>
    <name evidence="2" type="ORF">GMARGA_LOCUS5503</name>
</gene>
<dbReference type="Gene3D" id="3.60.10.10">
    <property type="entry name" value="Endonuclease/exonuclease/phosphatase"/>
    <property type="match status" value="1"/>
</dbReference>
<protein>
    <submittedName>
        <fullName evidence="2">44163_t:CDS:1</fullName>
    </submittedName>
</protein>
<proteinExistence type="predicted"/>
<feature type="region of interest" description="Disordered" evidence="1">
    <location>
        <begin position="818"/>
        <end position="847"/>
    </location>
</feature>
<feature type="compositionally biased region" description="Basic and acidic residues" evidence="1">
    <location>
        <begin position="17"/>
        <end position="31"/>
    </location>
</feature>
<evidence type="ECO:0000256" key="1">
    <source>
        <dbReference type="SAM" id="MobiDB-lite"/>
    </source>
</evidence>
<dbReference type="InterPro" id="IPR036691">
    <property type="entry name" value="Endo/exonu/phosph_ase_sf"/>
</dbReference>
<evidence type="ECO:0000313" key="2">
    <source>
        <dbReference type="EMBL" id="CAG8571391.1"/>
    </source>
</evidence>
<dbReference type="EMBL" id="CAJVQB010002348">
    <property type="protein sequence ID" value="CAG8571391.1"/>
    <property type="molecule type" value="Genomic_DNA"/>
</dbReference>
<name>A0ABN7UGQ1_GIGMA</name>
<sequence>MLTTKDNKDSVTNTTRQLKDNSNEDSQYKNEHRNKRNKQKEIEIKDVAWSSTSLELELKENANTIETDKMTLETQDHVTQLQNERGEVVQFECLTNKQTIRKEADTIQTNKNKKIGYKTDMDIDNATEEKTDDKKKEVSQIRQPAMQRAYSEVVIGNRQRSTIAIEKATKWKTEFQNKLNAKVNDNLKLRNWLEFCDEQDYHVIAMQETKLKAKDNTKMKLANPYYGIYYSNCTVNEAKKSMAAMGIAIGIKKALEAYIHDIRTMLGTAIMLDLFMLGNNRVRIINVYITQDKPELAAVIQNEVQNWINQAATKSQKLIIMGNFNSNESKRNAKTKGSLKSQIDDIWAVRRKKQKLTKYNLNNIDNDKWQEFSAEIVKRIEKQIGPKPQRTEGTSINGIIEGLKNASKIKTSLNKHGLDYVEQMMNIDLTRLVEWKAIQHNLRKLIRGKTLGWIITVQNEIRGLCNPADNTKGINQFAIRSPIEKMKWVVTKEAVIGRVVSIEQNIVQIAHWKEEANNGVLKRCDGCKINENRNKKKRREPFIPHDMRKSYEISEHFNKKNKIREMCSRWRDKKVLNVQLSVDKISKGTRISLEKNVEHIHITNKNWPSIQKSILSTIAMIAVVMLNAAKINIMTDVKEMKQIVATLTKDAKRTKFEVNLRDKIEATNDDVQTLAIEIDYQNWVPNLMAVQLNGINICYGVRRLVRHICNAKILTQFYGQNRIQELNADHKVNWELTYDYINWDEDINQGAADFGDASDIVEEVLNDIEKKHKKQFENKKVYVKQFVEMYESGSELTLPNRIIEGSFIKDWRDITENSVKQSKAEEELPQKRHRKKEGYRNENIFEQ</sequence>
<evidence type="ECO:0000313" key="3">
    <source>
        <dbReference type="Proteomes" id="UP000789901"/>
    </source>
</evidence>
<accession>A0ABN7UGQ1</accession>
<dbReference type="SUPFAM" id="SSF56219">
    <property type="entry name" value="DNase I-like"/>
    <property type="match status" value="1"/>
</dbReference>
<keyword evidence="3" id="KW-1185">Reference proteome</keyword>
<feature type="region of interest" description="Disordered" evidence="1">
    <location>
        <begin position="1"/>
        <end position="39"/>
    </location>
</feature>
<dbReference type="Proteomes" id="UP000789901">
    <property type="component" value="Unassembled WGS sequence"/>
</dbReference>